<keyword evidence="5 7" id="KW-1133">Transmembrane helix</keyword>
<feature type="transmembrane region" description="Helical" evidence="7">
    <location>
        <begin position="138"/>
        <end position="160"/>
    </location>
</feature>
<dbReference type="PROSITE" id="PS50928">
    <property type="entry name" value="ABC_TM1"/>
    <property type="match status" value="1"/>
</dbReference>
<comment type="subcellular location">
    <subcellularLocation>
        <location evidence="1 7">Cell membrane</location>
        <topology evidence="1 7">Multi-pass membrane protein</topology>
    </subcellularLocation>
</comment>
<feature type="domain" description="ABC transmembrane type-1" evidence="8">
    <location>
        <begin position="69"/>
        <end position="262"/>
    </location>
</feature>
<feature type="transmembrane region" description="Helical" evidence="7">
    <location>
        <begin position="241"/>
        <end position="262"/>
    </location>
</feature>
<comment type="caution">
    <text evidence="9">The sequence shown here is derived from an EMBL/GenBank/DDBJ whole genome shotgun (WGS) entry which is preliminary data.</text>
</comment>
<feature type="transmembrane region" description="Helical" evidence="7">
    <location>
        <begin position="104"/>
        <end position="126"/>
    </location>
</feature>
<dbReference type="PANTHER" id="PTHR32243">
    <property type="entry name" value="MALTOSE TRANSPORT SYSTEM PERMEASE-RELATED"/>
    <property type="match status" value="1"/>
</dbReference>
<proteinExistence type="inferred from homology"/>
<keyword evidence="2 7" id="KW-0813">Transport</keyword>
<evidence type="ECO:0000256" key="1">
    <source>
        <dbReference type="ARBA" id="ARBA00004651"/>
    </source>
</evidence>
<keyword evidence="6 7" id="KW-0472">Membrane</keyword>
<evidence type="ECO:0000256" key="3">
    <source>
        <dbReference type="ARBA" id="ARBA00022475"/>
    </source>
</evidence>
<protein>
    <submittedName>
        <fullName evidence="9">Carbohydrate ABC transporter membrane protein 2 (CUT1 family)</fullName>
    </submittedName>
</protein>
<dbReference type="InterPro" id="IPR000515">
    <property type="entry name" value="MetI-like"/>
</dbReference>
<feature type="transmembrane region" description="Helical" evidence="7">
    <location>
        <begin position="12"/>
        <end position="31"/>
    </location>
</feature>
<dbReference type="InterPro" id="IPR050901">
    <property type="entry name" value="BP-dep_ABC_trans_perm"/>
</dbReference>
<dbReference type="SUPFAM" id="SSF161098">
    <property type="entry name" value="MetI-like"/>
    <property type="match status" value="1"/>
</dbReference>
<evidence type="ECO:0000256" key="2">
    <source>
        <dbReference type="ARBA" id="ARBA00022448"/>
    </source>
</evidence>
<evidence type="ECO:0000256" key="7">
    <source>
        <dbReference type="RuleBase" id="RU363032"/>
    </source>
</evidence>
<dbReference type="Pfam" id="PF00528">
    <property type="entry name" value="BPD_transp_1"/>
    <property type="match status" value="1"/>
</dbReference>
<reference evidence="9 10" key="1">
    <citation type="submission" date="2018-05" db="EMBL/GenBank/DDBJ databases">
        <title>The Hungate 1000. A catalogue of reference genomes from the rumen microbiome.</title>
        <authorList>
            <person name="Kelly W."/>
        </authorList>
    </citation>
    <scope>NUCLEOTIDE SEQUENCE [LARGE SCALE GENOMIC DNA]</scope>
    <source>
        <strain evidence="9 10">NLAE-zl-C242</strain>
    </source>
</reference>
<dbReference type="AlphaFoldDB" id="A0A2Y9BEY9"/>
<comment type="similarity">
    <text evidence="7">Belongs to the binding-protein-dependent transport system permease family.</text>
</comment>
<keyword evidence="3" id="KW-1003">Cell membrane</keyword>
<feature type="transmembrane region" description="Helical" evidence="7">
    <location>
        <begin position="73"/>
        <end position="95"/>
    </location>
</feature>
<accession>A0A2Y9BEY9</accession>
<keyword evidence="10" id="KW-1185">Reference proteome</keyword>
<name>A0A2Y9BEY9_9FIRM</name>
<evidence type="ECO:0000313" key="9">
    <source>
        <dbReference type="EMBL" id="PWJ28883.1"/>
    </source>
</evidence>
<dbReference type="Proteomes" id="UP000245845">
    <property type="component" value="Unassembled WGS sequence"/>
</dbReference>
<sequence length="277" mass="31312">MMKCVVKKWISRVCLIFFAFLFLYPMMWNLWSSFKSNTEFLTAPFDFPKGIEIDNYVRAFTKANMGAYFLNSLYVVIAATALTLLFVIPISYVLARYKFKGSKIILNFFMCCIFIQATYIMVPLFLQLNTMNLLDNLTAMSLVYAVFRFPFSIFLLVGFMKGIPIAYEEAAQIDGCSRIRILISIIIPMAKPGIVTVGMLSAMAYWNEYPLALVLIQSEEKKTLPVGLANLYEVQQYATDWSALFAALIIVLVPTILIYLLGQKQLIGGVGMGGIKE</sequence>
<evidence type="ECO:0000256" key="4">
    <source>
        <dbReference type="ARBA" id="ARBA00022692"/>
    </source>
</evidence>
<dbReference type="Gene3D" id="1.10.3720.10">
    <property type="entry name" value="MetI-like"/>
    <property type="match status" value="1"/>
</dbReference>
<evidence type="ECO:0000259" key="8">
    <source>
        <dbReference type="PROSITE" id="PS50928"/>
    </source>
</evidence>
<dbReference type="EMBL" id="QGDL01000007">
    <property type="protein sequence ID" value="PWJ28883.1"/>
    <property type="molecule type" value="Genomic_DNA"/>
</dbReference>
<evidence type="ECO:0000313" key="10">
    <source>
        <dbReference type="Proteomes" id="UP000245845"/>
    </source>
</evidence>
<dbReference type="RefSeq" id="WP_242996061.1">
    <property type="nucleotide sequence ID" value="NZ_BAAACK010000011.1"/>
</dbReference>
<organism evidence="9 10">
    <name type="scientific">Faecalicatena orotica</name>
    <dbReference type="NCBI Taxonomy" id="1544"/>
    <lineage>
        <taxon>Bacteria</taxon>
        <taxon>Bacillati</taxon>
        <taxon>Bacillota</taxon>
        <taxon>Clostridia</taxon>
        <taxon>Lachnospirales</taxon>
        <taxon>Lachnospiraceae</taxon>
        <taxon>Faecalicatena</taxon>
    </lineage>
</organism>
<gene>
    <name evidence="9" type="ORF">A8806_10731</name>
</gene>
<evidence type="ECO:0000256" key="6">
    <source>
        <dbReference type="ARBA" id="ARBA00023136"/>
    </source>
</evidence>
<dbReference type="GO" id="GO:0055085">
    <property type="term" value="P:transmembrane transport"/>
    <property type="evidence" value="ECO:0007669"/>
    <property type="project" value="InterPro"/>
</dbReference>
<dbReference type="InterPro" id="IPR035906">
    <property type="entry name" value="MetI-like_sf"/>
</dbReference>
<keyword evidence="4 7" id="KW-0812">Transmembrane</keyword>
<dbReference type="CDD" id="cd06261">
    <property type="entry name" value="TM_PBP2"/>
    <property type="match status" value="1"/>
</dbReference>
<evidence type="ECO:0000256" key="5">
    <source>
        <dbReference type="ARBA" id="ARBA00022989"/>
    </source>
</evidence>
<dbReference type="GO" id="GO:0005886">
    <property type="term" value="C:plasma membrane"/>
    <property type="evidence" value="ECO:0007669"/>
    <property type="project" value="UniProtKB-SubCell"/>
</dbReference>
<feature type="transmembrane region" description="Helical" evidence="7">
    <location>
        <begin position="181"/>
        <end position="206"/>
    </location>
</feature>
<dbReference type="PANTHER" id="PTHR32243:SF24">
    <property type="entry name" value="DIACETYLCHITOBIOSE UPTAKE SYSTEM PERMEASE PROTEIN NGCG"/>
    <property type="match status" value="1"/>
</dbReference>